<feature type="domain" description="HTH luxR-type" evidence="3">
    <location>
        <begin position="910"/>
        <end position="975"/>
    </location>
</feature>
<evidence type="ECO:0000313" key="4">
    <source>
        <dbReference type="EMBL" id="MBD8868215.1"/>
    </source>
</evidence>
<dbReference type="AlphaFoldDB" id="A0A927PZ07"/>
<dbReference type="SMART" id="SM00421">
    <property type="entry name" value="HTH_LUXR"/>
    <property type="match status" value="1"/>
</dbReference>
<dbReference type="CDD" id="cd06170">
    <property type="entry name" value="LuxR_C_like"/>
    <property type="match status" value="1"/>
</dbReference>
<dbReference type="PRINTS" id="PR00038">
    <property type="entry name" value="HTHLUXR"/>
</dbReference>
<dbReference type="Gene3D" id="1.25.40.10">
    <property type="entry name" value="Tetratricopeptide repeat domain"/>
    <property type="match status" value="1"/>
</dbReference>
<dbReference type="PANTHER" id="PTHR16305">
    <property type="entry name" value="TESTICULAR SOLUBLE ADENYLYL CYCLASE"/>
    <property type="match status" value="1"/>
</dbReference>
<evidence type="ECO:0000259" key="3">
    <source>
        <dbReference type="PROSITE" id="PS50043"/>
    </source>
</evidence>
<dbReference type="Pfam" id="PF00196">
    <property type="entry name" value="GerE"/>
    <property type="match status" value="1"/>
</dbReference>
<keyword evidence="1" id="KW-0547">Nucleotide-binding</keyword>
<keyword evidence="2" id="KW-0067">ATP-binding</keyword>
<reference evidence="4" key="1">
    <citation type="submission" date="2020-09" db="EMBL/GenBank/DDBJ databases">
        <title>Nocardioides sp. strain MJB4 16S ribosomal RNA gene Genome sequencing and assembly.</title>
        <authorList>
            <person name="Kim I."/>
        </authorList>
    </citation>
    <scope>NUCLEOTIDE SEQUENCE</scope>
    <source>
        <strain evidence="4">MJB4</strain>
    </source>
</reference>
<comment type="caution">
    <text evidence="4">The sequence shown here is derived from an EMBL/GenBank/DDBJ whole genome shotgun (WGS) entry which is preliminary data.</text>
</comment>
<evidence type="ECO:0000256" key="2">
    <source>
        <dbReference type="ARBA" id="ARBA00022840"/>
    </source>
</evidence>
<dbReference type="GO" id="GO:0006355">
    <property type="term" value="P:regulation of DNA-templated transcription"/>
    <property type="evidence" value="ECO:0007669"/>
    <property type="project" value="InterPro"/>
</dbReference>
<gene>
    <name evidence="4" type="ORF">IE331_01135</name>
</gene>
<dbReference type="SMART" id="SM00028">
    <property type="entry name" value="TPR"/>
    <property type="match status" value="3"/>
</dbReference>
<evidence type="ECO:0000313" key="5">
    <source>
        <dbReference type="Proteomes" id="UP000616839"/>
    </source>
</evidence>
<sequence>MAPAGQHQALVGRDSELGELSSLLGVRPSRAWPSALPNVVLLAGDAGVGKTRLLTELRDVAFGAGWQVVAGHCVDFGDSALPYLPFSEVVSRLASDLPDVVEAVGRAHPALARLQPRRRPLPTATEGPSLDRADLFAAIHALLEAAAGAAPLLLVVEDAHWADRSTRDLVSFLISRPFAAPVGIVVSYRAEDLHRRHPLRGTVAEWSRVRGVQRLQLGPLSERAVRALVRELHPEPLAEADVADVVGRAEGNAFFVEELVGALRQSAGGGIPEDLADVLLVRLERLDEAATQVVRAMSVAGRRVTHALLSAASGLPAGTLDAALRSAVESHVLVISKDDSYSFRHALLAEAVYDDLLPGERVRLHAAYAAALCDDDGRGTAAELARHARAAMDLPTALRASVRAGEEAMAVGGPDEAARHYERALELAADRQASAEVDVSALVAATAEALVAAGLVHRAASLVERHLAAVPEDAAPAVRAQLHLHLAYTASLFDNEIDWSDHAERALALGPAEPGADRARMLAAYARVQAMHRRPQAREAALEALALAEQHHLPRTASDATTTLVGLDQRTAPQEELATALDEAARRAAETGAVQAELRALYLLGRTHQDRGDHEAARAAFQRAAERGRAGGVPWAPYAFDGRFMHAQVDYVSGAWDRALELTDVDGQAPPPVAEAMLSALRSAILVARGEPQEAAFARMRRSWDREGLIAILAGPAEMEALGRAGDVDGVLTVHDEVVRTLAPTWGPHFQARVRLAATAVAAVSAALPATSTQDRAPLAQRAAQLYAEGRQTFAFHAESGLVWGPEGRAWVARLDAEHLRLRWLLDADPPSYDALVAGWRKAEAAFVELAHVHELAVTRSRLAAVLRAAGDTAAAREVADLARAAATELGAVTVLGDLRLLGSSPQRAEPAGGVGLTPRETEILTLVAAGRSNGEIGRQLFISTKTVSVHVSNILGKLGAAGRTEAAAIGRRRGLIDA</sequence>
<dbReference type="GO" id="GO:0005524">
    <property type="term" value="F:ATP binding"/>
    <property type="evidence" value="ECO:0007669"/>
    <property type="project" value="UniProtKB-KW"/>
</dbReference>
<dbReference type="SUPFAM" id="SSF52540">
    <property type="entry name" value="P-loop containing nucleoside triphosphate hydrolases"/>
    <property type="match status" value="1"/>
</dbReference>
<dbReference type="InterPro" id="IPR027417">
    <property type="entry name" value="P-loop_NTPase"/>
</dbReference>
<dbReference type="Pfam" id="PF13191">
    <property type="entry name" value="AAA_16"/>
    <property type="match status" value="1"/>
</dbReference>
<protein>
    <submittedName>
        <fullName evidence="4">AAA family ATPase</fullName>
    </submittedName>
</protein>
<accession>A0A927PZ07</accession>
<name>A0A927PZ07_9ACTN</name>
<dbReference type="InterPro" id="IPR000792">
    <property type="entry name" value="Tscrpt_reg_LuxR_C"/>
</dbReference>
<dbReference type="PROSITE" id="PS50043">
    <property type="entry name" value="HTH_LUXR_2"/>
    <property type="match status" value="1"/>
</dbReference>
<dbReference type="PANTHER" id="PTHR16305:SF35">
    <property type="entry name" value="TRANSCRIPTIONAL ACTIVATOR DOMAIN"/>
    <property type="match status" value="1"/>
</dbReference>
<organism evidence="4 5">
    <name type="scientific">Nocardioides donggukensis</name>
    <dbReference type="NCBI Taxonomy" id="2774019"/>
    <lineage>
        <taxon>Bacteria</taxon>
        <taxon>Bacillati</taxon>
        <taxon>Actinomycetota</taxon>
        <taxon>Actinomycetes</taxon>
        <taxon>Propionibacteriales</taxon>
        <taxon>Nocardioidaceae</taxon>
        <taxon>Nocardioides</taxon>
    </lineage>
</organism>
<dbReference type="InterPro" id="IPR011990">
    <property type="entry name" value="TPR-like_helical_dom_sf"/>
</dbReference>
<dbReference type="InterPro" id="IPR036388">
    <property type="entry name" value="WH-like_DNA-bd_sf"/>
</dbReference>
<dbReference type="EMBL" id="JACYXZ010000001">
    <property type="protein sequence ID" value="MBD8868215.1"/>
    <property type="molecule type" value="Genomic_DNA"/>
</dbReference>
<dbReference type="Proteomes" id="UP000616839">
    <property type="component" value="Unassembled WGS sequence"/>
</dbReference>
<dbReference type="Gene3D" id="1.10.10.10">
    <property type="entry name" value="Winged helix-like DNA-binding domain superfamily/Winged helix DNA-binding domain"/>
    <property type="match status" value="1"/>
</dbReference>
<dbReference type="SUPFAM" id="SSF48452">
    <property type="entry name" value="TPR-like"/>
    <property type="match status" value="1"/>
</dbReference>
<dbReference type="GO" id="GO:0005737">
    <property type="term" value="C:cytoplasm"/>
    <property type="evidence" value="ECO:0007669"/>
    <property type="project" value="TreeGrafter"/>
</dbReference>
<dbReference type="InterPro" id="IPR041664">
    <property type="entry name" value="AAA_16"/>
</dbReference>
<dbReference type="InterPro" id="IPR019734">
    <property type="entry name" value="TPR_rpt"/>
</dbReference>
<dbReference type="InterPro" id="IPR016032">
    <property type="entry name" value="Sig_transdc_resp-reg_C-effctor"/>
</dbReference>
<dbReference type="PROSITE" id="PS00622">
    <property type="entry name" value="HTH_LUXR_1"/>
    <property type="match status" value="1"/>
</dbReference>
<dbReference type="GO" id="GO:0003677">
    <property type="term" value="F:DNA binding"/>
    <property type="evidence" value="ECO:0007669"/>
    <property type="project" value="InterPro"/>
</dbReference>
<dbReference type="RefSeq" id="WP_192139685.1">
    <property type="nucleotide sequence ID" value="NZ_JACYXZ010000001.1"/>
</dbReference>
<proteinExistence type="predicted"/>
<keyword evidence="5" id="KW-1185">Reference proteome</keyword>
<dbReference type="SUPFAM" id="SSF46894">
    <property type="entry name" value="C-terminal effector domain of the bipartite response regulators"/>
    <property type="match status" value="1"/>
</dbReference>
<evidence type="ECO:0000256" key="1">
    <source>
        <dbReference type="ARBA" id="ARBA00022741"/>
    </source>
</evidence>
<dbReference type="GO" id="GO:0004016">
    <property type="term" value="F:adenylate cyclase activity"/>
    <property type="evidence" value="ECO:0007669"/>
    <property type="project" value="TreeGrafter"/>
</dbReference>